<dbReference type="InterPro" id="IPR000160">
    <property type="entry name" value="GGDEF_dom"/>
</dbReference>
<feature type="transmembrane region" description="Helical" evidence="1">
    <location>
        <begin position="145"/>
        <end position="170"/>
    </location>
</feature>
<dbReference type="InterPro" id="IPR035919">
    <property type="entry name" value="EAL_sf"/>
</dbReference>
<evidence type="ECO:0000259" key="2">
    <source>
        <dbReference type="PROSITE" id="PS50883"/>
    </source>
</evidence>
<evidence type="ECO:0000313" key="6">
    <source>
        <dbReference type="Proteomes" id="UP000626786"/>
    </source>
</evidence>
<keyword evidence="1" id="KW-0812">Transmembrane</keyword>
<dbReference type="PANTHER" id="PTHR44757">
    <property type="entry name" value="DIGUANYLATE CYCLASE DGCP"/>
    <property type="match status" value="1"/>
</dbReference>
<dbReference type="InterPro" id="IPR001633">
    <property type="entry name" value="EAL_dom"/>
</dbReference>
<keyword evidence="1" id="KW-0472">Membrane</keyword>
<dbReference type="InterPro" id="IPR029787">
    <property type="entry name" value="Nucleotide_cyclase"/>
</dbReference>
<gene>
    <name evidence="5" type="ORF">H9649_06555</name>
</gene>
<feature type="transmembrane region" description="Helical" evidence="1">
    <location>
        <begin position="221"/>
        <end position="243"/>
    </location>
</feature>
<protein>
    <submittedName>
        <fullName evidence="5">EAL domain-containing protein</fullName>
    </submittedName>
</protein>
<feature type="domain" description="MHYT" evidence="4">
    <location>
        <begin position="12"/>
        <end position="205"/>
    </location>
</feature>
<feature type="transmembrane region" description="Helical" evidence="1">
    <location>
        <begin position="182"/>
        <end position="201"/>
    </location>
</feature>
<sequence>MDNALLEMHAHHNPYLVVLSYIIATISAYASIDLAKRVNVSKSNAKIFWLISGGVTLGTGIWSMHFIAMLSFHFPVPVVYNTFLVVMSVFIAVIGCYSGFYLLATKDNSISRFIIAGIIMGSGIATMHYVGMMAIKPIIITYDPLLFIISVFIGIFASWVALWLGFLSPYARKKMSWKLKMLYSLIMAIAITGMHYTGMAAADFSNSPVNTELTSSINTSLLAWIVAAVTLLIFALFFFSITFDRMWRKQGLVQSILLDSVADGIVITDQHGKILHANKTFGKMMMDAGIPSQFTEMHNYHPTLFIGSIQVDNHQINLGTYIFEIKRRPIQDEEMNHHLWFISDITERNHKEQQIAFMAYHDSLTKLPNRYKMQTILDEWIESAEKIGCIKLNIDRMKFANDTLGHKAGDELLKSICKTLRSSLRADDFLARVEGDEFIILIKDERVKIIHIIAATCIEVIQTPISINNSIITITASAGTCTYPDKATSAEELIQFADWAMLESKKNGKNQTTAFNFFMQELHNRMLLIEDALSTAIEKGQLQLHYQPKIEMPSEQIEGVEALLRWTHPSFGSVSPVEFIPIAEEKGFIHKIGGWVVREACLQWSRWNEEHNIRLVIAVNIAPIQLTKEDFYPSLLKILEETQMDPHYLELEITESSSFVFEEKTNIMLTKIRNLGIKISLDDFGTGYSSFSVLKQLPIDTLKIDRSFLKNLLDHVEQEAIVRSIIQLGHNLKFDVLVEGVESIEEVEWLKNEGCDYIQGFFYSKPQRPEDLLTLLKHERIETVTIV</sequence>
<dbReference type="RefSeq" id="WP_191693936.1">
    <property type="nucleotide sequence ID" value="NZ_JACSQN010000005.1"/>
</dbReference>
<dbReference type="PANTHER" id="PTHR44757:SF2">
    <property type="entry name" value="BIOFILM ARCHITECTURE MAINTENANCE PROTEIN MBAA"/>
    <property type="match status" value="1"/>
</dbReference>
<name>A0ABR8U869_9BACL</name>
<evidence type="ECO:0000256" key="1">
    <source>
        <dbReference type="PROSITE-ProRule" id="PRU00244"/>
    </source>
</evidence>
<keyword evidence="6" id="KW-1185">Reference proteome</keyword>
<dbReference type="Gene3D" id="3.30.70.270">
    <property type="match status" value="1"/>
</dbReference>
<dbReference type="Pfam" id="PF00563">
    <property type="entry name" value="EAL"/>
    <property type="match status" value="1"/>
</dbReference>
<dbReference type="SUPFAM" id="SSF55785">
    <property type="entry name" value="PYP-like sensor domain (PAS domain)"/>
    <property type="match status" value="1"/>
</dbReference>
<evidence type="ECO:0000313" key="5">
    <source>
        <dbReference type="EMBL" id="MBD7984233.1"/>
    </source>
</evidence>
<dbReference type="SMART" id="SM00267">
    <property type="entry name" value="GGDEF"/>
    <property type="match status" value="1"/>
</dbReference>
<dbReference type="Pfam" id="PF00990">
    <property type="entry name" value="GGDEF"/>
    <property type="match status" value="1"/>
</dbReference>
<dbReference type="CDD" id="cd01948">
    <property type="entry name" value="EAL"/>
    <property type="match status" value="1"/>
</dbReference>
<dbReference type="PROSITE" id="PS50924">
    <property type="entry name" value="MHYT"/>
    <property type="match status" value="1"/>
</dbReference>
<dbReference type="CDD" id="cd01949">
    <property type="entry name" value="GGDEF"/>
    <property type="match status" value="1"/>
</dbReference>
<dbReference type="Proteomes" id="UP000626786">
    <property type="component" value="Unassembled WGS sequence"/>
</dbReference>
<dbReference type="SMART" id="SM00052">
    <property type="entry name" value="EAL"/>
    <property type="match status" value="1"/>
</dbReference>
<feature type="transmembrane region" description="Helical" evidence="1">
    <location>
        <begin position="47"/>
        <end position="72"/>
    </location>
</feature>
<feature type="domain" description="GGDEF" evidence="3">
    <location>
        <begin position="385"/>
        <end position="517"/>
    </location>
</feature>
<dbReference type="PROSITE" id="PS50887">
    <property type="entry name" value="GGDEF"/>
    <property type="match status" value="1"/>
</dbReference>
<reference evidence="5 6" key="1">
    <citation type="submission" date="2020-08" db="EMBL/GenBank/DDBJ databases">
        <title>A Genomic Blueprint of the Chicken Gut Microbiome.</title>
        <authorList>
            <person name="Gilroy R."/>
            <person name="Ravi A."/>
            <person name="Getino M."/>
            <person name="Pursley I."/>
            <person name="Horton D.L."/>
            <person name="Alikhan N.-F."/>
            <person name="Baker D."/>
            <person name="Gharbi K."/>
            <person name="Hall N."/>
            <person name="Watson M."/>
            <person name="Adriaenssens E.M."/>
            <person name="Foster-Nyarko E."/>
            <person name="Jarju S."/>
            <person name="Secka A."/>
            <person name="Antonio M."/>
            <person name="Oren A."/>
            <person name="Chaudhuri R."/>
            <person name="La Ragione R.M."/>
            <person name="Hildebrand F."/>
            <person name="Pallen M.J."/>
        </authorList>
    </citation>
    <scope>NUCLEOTIDE SEQUENCE [LARGE SCALE GENOMIC DNA]</scope>
    <source>
        <strain evidence="5 6">Sa2YVA2</strain>
    </source>
</reference>
<organism evidence="5 6">
    <name type="scientific">Sporosarcina quadrami</name>
    <dbReference type="NCBI Taxonomy" id="2762234"/>
    <lineage>
        <taxon>Bacteria</taxon>
        <taxon>Bacillati</taxon>
        <taxon>Bacillota</taxon>
        <taxon>Bacilli</taxon>
        <taxon>Bacillales</taxon>
        <taxon>Caryophanaceae</taxon>
        <taxon>Sporosarcina</taxon>
    </lineage>
</organism>
<evidence type="ECO:0000259" key="4">
    <source>
        <dbReference type="PROSITE" id="PS50924"/>
    </source>
</evidence>
<feature type="transmembrane region" description="Helical" evidence="1">
    <location>
        <begin position="15"/>
        <end position="35"/>
    </location>
</feature>
<proteinExistence type="predicted"/>
<feature type="domain" description="EAL" evidence="2">
    <location>
        <begin position="526"/>
        <end position="780"/>
    </location>
</feature>
<dbReference type="InterPro" id="IPR005330">
    <property type="entry name" value="MHYT_dom"/>
</dbReference>
<feature type="transmembrane region" description="Helical" evidence="1">
    <location>
        <begin position="78"/>
        <end position="103"/>
    </location>
</feature>
<feature type="transmembrane region" description="Helical" evidence="1">
    <location>
        <begin position="115"/>
        <end position="139"/>
    </location>
</feature>
<dbReference type="PROSITE" id="PS50883">
    <property type="entry name" value="EAL"/>
    <property type="match status" value="1"/>
</dbReference>
<dbReference type="NCBIfam" id="TIGR00254">
    <property type="entry name" value="GGDEF"/>
    <property type="match status" value="1"/>
</dbReference>
<evidence type="ECO:0000259" key="3">
    <source>
        <dbReference type="PROSITE" id="PS50887"/>
    </source>
</evidence>
<keyword evidence="1" id="KW-1133">Transmembrane helix</keyword>
<dbReference type="InterPro" id="IPR052155">
    <property type="entry name" value="Biofilm_reg_signaling"/>
</dbReference>
<dbReference type="EMBL" id="JACSQN010000005">
    <property type="protein sequence ID" value="MBD7984233.1"/>
    <property type="molecule type" value="Genomic_DNA"/>
</dbReference>
<dbReference type="SUPFAM" id="SSF141868">
    <property type="entry name" value="EAL domain-like"/>
    <property type="match status" value="1"/>
</dbReference>
<dbReference type="Gene3D" id="3.20.20.450">
    <property type="entry name" value="EAL domain"/>
    <property type="match status" value="1"/>
</dbReference>
<dbReference type="SUPFAM" id="SSF55073">
    <property type="entry name" value="Nucleotide cyclase"/>
    <property type="match status" value="1"/>
</dbReference>
<accession>A0ABR8U869</accession>
<dbReference type="InterPro" id="IPR035965">
    <property type="entry name" value="PAS-like_dom_sf"/>
</dbReference>
<dbReference type="InterPro" id="IPR043128">
    <property type="entry name" value="Rev_trsase/Diguanyl_cyclase"/>
</dbReference>
<comment type="caution">
    <text evidence="5">The sequence shown here is derived from an EMBL/GenBank/DDBJ whole genome shotgun (WGS) entry which is preliminary data.</text>
</comment>
<dbReference type="Pfam" id="PF03707">
    <property type="entry name" value="MHYT"/>
    <property type="match status" value="3"/>
</dbReference>